<dbReference type="STRING" id="225324.SAMN02745126_06419"/>
<dbReference type="InterPro" id="IPR006314">
    <property type="entry name" value="Dyp_peroxidase"/>
</dbReference>
<evidence type="ECO:0000256" key="1">
    <source>
        <dbReference type="ARBA" id="ARBA00001970"/>
    </source>
</evidence>
<evidence type="ECO:0000256" key="3">
    <source>
        <dbReference type="ARBA" id="ARBA00022617"/>
    </source>
</evidence>
<dbReference type="EMBL" id="FUWJ01000020">
    <property type="protein sequence ID" value="SKA40847.1"/>
    <property type="molecule type" value="Genomic_DNA"/>
</dbReference>
<dbReference type="PROSITE" id="PS51404">
    <property type="entry name" value="DYP_PEROXIDASE"/>
    <property type="match status" value="1"/>
</dbReference>
<dbReference type="RefSeq" id="WP_085938147.1">
    <property type="nucleotide sequence ID" value="NZ_FUWJ01000020.1"/>
</dbReference>
<proteinExistence type="predicted"/>
<keyword evidence="6" id="KW-0560">Oxidoreductase</keyword>
<evidence type="ECO:0000256" key="4">
    <source>
        <dbReference type="ARBA" id="ARBA00022723"/>
    </source>
</evidence>
<dbReference type="GO" id="GO:0020037">
    <property type="term" value="F:heme binding"/>
    <property type="evidence" value="ECO:0007669"/>
    <property type="project" value="InterPro"/>
</dbReference>
<keyword evidence="4" id="KW-0479">Metal-binding</keyword>
<evidence type="ECO:0000256" key="7">
    <source>
        <dbReference type="ARBA" id="ARBA00023004"/>
    </source>
</evidence>
<keyword evidence="3" id="KW-0349">Heme</keyword>
<dbReference type="GO" id="GO:0005829">
    <property type="term" value="C:cytosol"/>
    <property type="evidence" value="ECO:0007669"/>
    <property type="project" value="TreeGrafter"/>
</dbReference>
<feature type="domain" description="Dyp-type peroxidase C-terminal" evidence="10">
    <location>
        <begin position="267"/>
        <end position="459"/>
    </location>
</feature>
<name>A0A1T4TKB0_9HYPH</name>
<dbReference type="OrthoDB" id="9781066at2"/>
<gene>
    <name evidence="11" type="ORF">SAMN02745126_06419</name>
</gene>
<evidence type="ECO:0000259" key="9">
    <source>
        <dbReference type="Pfam" id="PF04261"/>
    </source>
</evidence>
<protein>
    <submittedName>
        <fullName evidence="11">Deferrochelatase/peroxidase EfeB</fullName>
    </submittedName>
</protein>
<evidence type="ECO:0000259" key="10">
    <source>
        <dbReference type="Pfam" id="PF20628"/>
    </source>
</evidence>
<organism evidence="11 12">
    <name type="scientific">Enhydrobacter aerosaccus</name>
    <dbReference type="NCBI Taxonomy" id="225324"/>
    <lineage>
        <taxon>Bacteria</taxon>
        <taxon>Pseudomonadati</taxon>
        <taxon>Pseudomonadota</taxon>
        <taxon>Alphaproteobacteria</taxon>
        <taxon>Hyphomicrobiales</taxon>
        <taxon>Enhydrobacter</taxon>
    </lineage>
</organism>
<keyword evidence="7" id="KW-0408">Iron</keyword>
<feature type="domain" description="Dyp-type peroxidase N-terminal" evidence="9">
    <location>
        <begin position="153"/>
        <end position="258"/>
    </location>
</feature>
<evidence type="ECO:0000313" key="12">
    <source>
        <dbReference type="Proteomes" id="UP000190092"/>
    </source>
</evidence>
<dbReference type="PANTHER" id="PTHR30521">
    <property type="entry name" value="DEFERROCHELATASE/PEROXIDASE"/>
    <property type="match status" value="1"/>
</dbReference>
<comment type="cofactor">
    <cofactor evidence="1">
        <name>heme b</name>
        <dbReference type="ChEBI" id="CHEBI:60344"/>
    </cofactor>
</comment>
<dbReference type="PANTHER" id="PTHR30521:SF4">
    <property type="entry name" value="DEFERROCHELATASE"/>
    <property type="match status" value="1"/>
</dbReference>
<dbReference type="GO" id="GO:0046872">
    <property type="term" value="F:metal ion binding"/>
    <property type="evidence" value="ECO:0007669"/>
    <property type="project" value="UniProtKB-KW"/>
</dbReference>
<dbReference type="NCBIfam" id="TIGR01413">
    <property type="entry name" value="Dyp_perox_fam"/>
    <property type="match status" value="1"/>
</dbReference>
<dbReference type="InterPro" id="IPR011008">
    <property type="entry name" value="Dimeric_a/b-barrel"/>
</dbReference>
<keyword evidence="5" id="KW-0732">Signal</keyword>
<dbReference type="InterPro" id="IPR048327">
    <property type="entry name" value="Dyp_perox_N"/>
</dbReference>
<keyword evidence="12" id="KW-1185">Reference proteome</keyword>
<evidence type="ECO:0000256" key="5">
    <source>
        <dbReference type="ARBA" id="ARBA00022729"/>
    </source>
</evidence>
<dbReference type="Proteomes" id="UP000190092">
    <property type="component" value="Unassembled WGS sequence"/>
</dbReference>
<feature type="domain" description="Dyp-type peroxidase N-terminal" evidence="9">
    <location>
        <begin position="57"/>
        <end position="111"/>
    </location>
</feature>
<dbReference type="Pfam" id="PF20628">
    <property type="entry name" value="Dyp_perox_C"/>
    <property type="match status" value="1"/>
</dbReference>
<sequence length="473" mass="50348">MSDDRDPGTRRRGFLTGVAGVVGALGAASAASAKENISPVAVATAGKDILPFHGLHQNGIATPMQGHAYFATFDLVTEKRADIVSLMKVWTTAAARLTTGETAQPLDAGLKPAVAPPAGGRYDASYLTPAAGKAGGEGGETLGQPPTGLGDTQGPNAVAADSGESLGQSPAKLTITFGFGAGLFVKDGKDRYGLAARRPAALVDLPKFVGDQLVEGSTGGDLLVQACADDPQVVFHAVRQLARLAEGVAQIRWAQTGFVPGFGNGETPRNLMGFKDGTNNPAITDPKAMDEFVWVGTEGPDWMRGGTYAVTRRIRIALERWDQMKVAFQEETVGRHKYSGAPIGKDKEFDAFDFDAKDKDGNPLTAENSHVRLAAPATNDGAQILRRGYSYNDGVNLTAERWPPWRQGLEYDAGLFFVCYQRDPRTGFIKVFERMAKFDMMNQFVTHVGSGLFACPPGAAADRYIGQALFETA</sequence>
<evidence type="ECO:0000313" key="11">
    <source>
        <dbReference type="EMBL" id="SKA40847.1"/>
    </source>
</evidence>
<dbReference type="AlphaFoldDB" id="A0A1T4TKB0"/>
<dbReference type="PROSITE" id="PS51318">
    <property type="entry name" value="TAT"/>
    <property type="match status" value="1"/>
</dbReference>
<evidence type="ECO:0000256" key="8">
    <source>
        <dbReference type="SAM" id="MobiDB-lite"/>
    </source>
</evidence>
<dbReference type="Pfam" id="PF04261">
    <property type="entry name" value="Dyp_perox_N"/>
    <property type="match status" value="2"/>
</dbReference>
<evidence type="ECO:0000256" key="6">
    <source>
        <dbReference type="ARBA" id="ARBA00023002"/>
    </source>
</evidence>
<accession>A0A1T4TKB0</accession>
<feature type="region of interest" description="Disordered" evidence="8">
    <location>
        <begin position="129"/>
        <end position="165"/>
    </location>
</feature>
<keyword evidence="2 11" id="KW-0575">Peroxidase</keyword>
<dbReference type="GO" id="GO:0004601">
    <property type="term" value="F:peroxidase activity"/>
    <property type="evidence" value="ECO:0007669"/>
    <property type="project" value="UniProtKB-KW"/>
</dbReference>
<dbReference type="SUPFAM" id="SSF54909">
    <property type="entry name" value="Dimeric alpha+beta barrel"/>
    <property type="match status" value="1"/>
</dbReference>
<evidence type="ECO:0000256" key="2">
    <source>
        <dbReference type="ARBA" id="ARBA00022559"/>
    </source>
</evidence>
<dbReference type="InterPro" id="IPR048328">
    <property type="entry name" value="Dyp_perox_C"/>
</dbReference>
<dbReference type="InterPro" id="IPR006311">
    <property type="entry name" value="TAT_signal"/>
</dbReference>
<reference evidence="12" key="1">
    <citation type="submission" date="2017-02" db="EMBL/GenBank/DDBJ databases">
        <authorList>
            <person name="Varghese N."/>
            <person name="Submissions S."/>
        </authorList>
    </citation>
    <scope>NUCLEOTIDE SEQUENCE [LARGE SCALE GENOMIC DNA]</scope>
    <source>
        <strain evidence="12">ATCC 27094</strain>
    </source>
</reference>